<accession>A0A3B0YVB0</accession>
<keyword evidence="4 5" id="KW-0472">Membrane</keyword>
<protein>
    <recommendedName>
        <fullName evidence="7">Energy-coupling factor transporter transmembrane protein EcfT</fullName>
    </recommendedName>
</protein>
<evidence type="ECO:0000256" key="5">
    <source>
        <dbReference type="SAM" id="Phobius"/>
    </source>
</evidence>
<feature type="transmembrane region" description="Helical" evidence="5">
    <location>
        <begin position="32"/>
        <end position="51"/>
    </location>
</feature>
<evidence type="ECO:0000256" key="2">
    <source>
        <dbReference type="ARBA" id="ARBA00022692"/>
    </source>
</evidence>
<keyword evidence="2 5" id="KW-0812">Transmembrane</keyword>
<dbReference type="GO" id="GO:0005886">
    <property type="term" value="C:plasma membrane"/>
    <property type="evidence" value="ECO:0007669"/>
    <property type="project" value="UniProtKB-ARBA"/>
</dbReference>
<evidence type="ECO:0000256" key="4">
    <source>
        <dbReference type="ARBA" id="ARBA00023136"/>
    </source>
</evidence>
<gene>
    <name evidence="6" type="ORF">MNBD_GAMMA16-1579</name>
</gene>
<organism evidence="6">
    <name type="scientific">hydrothermal vent metagenome</name>
    <dbReference type="NCBI Taxonomy" id="652676"/>
    <lineage>
        <taxon>unclassified sequences</taxon>
        <taxon>metagenomes</taxon>
        <taxon>ecological metagenomes</taxon>
    </lineage>
</organism>
<comment type="subcellular location">
    <subcellularLocation>
        <location evidence="1">Membrane</location>
        <topology evidence="1">Multi-pass membrane protein</topology>
    </subcellularLocation>
</comment>
<dbReference type="EMBL" id="UOFO01000055">
    <property type="protein sequence ID" value="VAW84918.1"/>
    <property type="molecule type" value="Genomic_DNA"/>
</dbReference>
<dbReference type="Pfam" id="PF02361">
    <property type="entry name" value="CbiQ"/>
    <property type="match status" value="1"/>
</dbReference>
<feature type="transmembrane region" description="Helical" evidence="5">
    <location>
        <begin position="102"/>
        <end position="119"/>
    </location>
</feature>
<name>A0A3B0YVB0_9ZZZZ</name>
<evidence type="ECO:0000313" key="6">
    <source>
        <dbReference type="EMBL" id="VAW84918.1"/>
    </source>
</evidence>
<dbReference type="InterPro" id="IPR003339">
    <property type="entry name" value="ABC/ECF_trnsptr_transmembrane"/>
</dbReference>
<dbReference type="AlphaFoldDB" id="A0A3B0YVB0"/>
<keyword evidence="3 5" id="KW-1133">Transmembrane helix</keyword>
<feature type="transmembrane region" description="Helical" evidence="5">
    <location>
        <begin position="7"/>
        <end position="26"/>
    </location>
</feature>
<dbReference type="CDD" id="cd16914">
    <property type="entry name" value="EcfT"/>
    <property type="match status" value="1"/>
</dbReference>
<evidence type="ECO:0008006" key="7">
    <source>
        <dbReference type="Google" id="ProtNLM"/>
    </source>
</evidence>
<sequence>MPISGIIIHPVIRLTTLIVFAISVSLGQVGDVAAAVLILFCLYLILGFSYLSGVSKLLRRMKWFFISITVLYLWFTPGEAIFSTGPAWSTWWPTIEGLQQALHRVTALIIIIAAVSLLLKTTSRTQLLTAIYSLAYPFQYLGLSRERLAIRMTLVLGLVDESSLLMKDVRERVGNQTKSKVTYIGRLAGELFWEAIQRAEAMPSVQLEITIDNRPPLYQWLLPFLLLVLL</sequence>
<reference evidence="6" key="1">
    <citation type="submission" date="2018-06" db="EMBL/GenBank/DDBJ databases">
        <authorList>
            <person name="Zhirakovskaya E."/>
        </authorList>
    </citation>
    <scope>NUCLEOTIDE SEQUENCE</scope>
</reference>
<evidence type="ECO:0000256" key="3">
    <source>
        <dbReference type="ARBA" id="ARBA00022989"/>
    </source>
</evidence>
<feature type="transmembrane region" description="Helical" evidence="5">
    <location>
        <begin position="63"/>
        <end position="82"/>
    </location>
</feature>
<proteinExistence type="predicted"/>
<evidence type="ECO:0000256" key="1">
    <source>
        <dbReference type="ARBA" id="ARBA00004141"/>
    </source>
</evidence>